<protein>
    <submittedName>
        <fullName evidence="1">Uncharacterized protein</fullName>
    </submittedName>
</protein>
<gene>
    <name evidence="1" type="ORF">BURMUCGD2_2285</name>
</gene>
<proteinExistence type="predicted"/>
<name>B9BN58_9BURK</name>
<dbReference type="Proteomes" id="UP000004535">
    <property type="component" value="Unassembled WGS sequence"/>
</dbReference>
<evidence type="ECO:0000313" key="1">
    <source>
        <dbReference type="EMBL" id="EEE08068.1"/>
    </source>
</evidence>
<dbReference type="EMBL" id="ACFC01000003">
    <property type="protein sequence ID" value="EEE08068.1"/>
    <property type="molecule type" value="Genomic_DNA"/>
</dbReference>
<evidence type="ECO:0000313" key="2">
    <source>
        <dbReference type="Proteomes" id="UP000004535"/>
    </source>
</evidence>
<comment type="caution">
    <text evidence="1">The sequence shown here is derived from an EMBL/GenBank/DDBJ whole genome shotgun (WGS) entry which is preliminary data.</text>
</comment>
<sequence>MVVHPLYSHLSCRVGTGVDCRATRQAGAACPAARILRARFDRLV</sequence>
<reference evidence="1 2" key="1">
    <citation type="journal article" date="2012" name="J. Bacteriol.">
        <title>Draft Genome Sequence Determination for Cystic Fibrosis and Chronic Granulomatous Disease Burkholderia multivorans Isolates.</title>
        <authorList>
            <person name="Varga J.J."/>
            <person name="Losada L."/>
            <person name="Zelazny A.M."/>
            <person name="Brinkac L."/>
            <person name="Harkins D."/>
            <person name="Radune D."/>
            <person name="Hostetler J."/>
            <person name="Sampaio E.P."/>
            <person name="Ronning C.M."/>
            <person name="Nierman W.C."/>
            <person name="Greenberg D.E."/>
            <person name="Holland S.M."/>
            <person name="Goldberg J.B."/>
        </authorList>
    </citation>
    <scope>NUCLEOTIDE SEQUENCE [LARGE SCALE GENOMIC DNA]</scope>
    <source>
        <strain evidence="1 2">CGD2</strain>
    </source>
</reference>
<dbReference type="AlphaFoldDB" id="B9BN58"/>
<accession>B9BN58</accession>
<organism evidence="1 2">
    <name type="scientific">Burkholderia multivorans CGD2</name>
    <dbReference type="NCBI Taxonomy" id="513052"/>
    <lineage>
        <taxon>Bacteria</taxon>
        <taxon>Pseudomonadati</taxon>
        <taxon>Pseudomonadota</taxon>
        <taxon>Betaproteobacteria</taxon>
        <taxon>Burkholderiales</taxon>
        <taxon>Burkholderiaceae</taxon>
        <taxon>Burkholderia</taxon>
        <taxon>Burkholderia cepacia complex</taxon>
    </lineage>
</organism>